<accession>A0A090Q501</accession>
<dbReference type="RefSeq" id="WP_042278850.1">
    <property type="nucleotide sequence ID" value="NZ_BBML01000005.1"/>
</dbReference>
<gene>
    <name evidence="1" type="ORF">JCM19294_1323</name>
</gene>
<dbReference type="Gene3D" id="3.40.50.10420">
    <property type="entry name" value="NagB/RpiA/CoA transferase-like"/>
    <property type="match status" value="1"/>
</dbReference>
<dbReference type="SUPFAM" id="SSF100950">
    <property type="entry name" value="NagB/RpiA/CoA transferase-like"/>
    <property type="match status" value="1"/>
</dbReference>
<sequence length="205" mass="23716">MGIFGKFFKKSTESDESKSTDNERSKYMPEKKLPLDEQFFHHFIQQGGRLLYSVNEEEIQANFEDILVEHDFFEKDVFCHDKQLQQRFPNFNLNFEGSNRSSSFFLTTCEYLISDKGALLFSSNQIKECKLPELPNTFVVLASTSQIVENIGEGLRGIKHRSKTYIPTNITTLKNFKDGDGKESKDIETYGAPNKRLYLLLLEDL</sequence>
<dbReference type="EMBL" id="BBML01000005">
    <property type="protein sequence ID" value="GAK97277.1"/>
    <property type="molecule type" value="Genomic_DNA"/>
</dbReference>
<dbReference type="Pfam" id="PF02589">
    <property type="entry name" value="LUD_dom"/>
    <property type="match status" value="1"/>
</dbReference>
<reference evidence="1" key="1">
    <citation type="journal article" date="2014" name="Genome Announc.">
        <title>Draft Genome Sequences of Marine Flavobacterium Nonlabens Strains NR17, NR24, NR27, NR32, NR33, and Ara13.</title>
        <authorList>
            <person name="Nakanishi M."/>
            <person name="Meirelles P."/>
            <person name="Suzuki R."/>
            <person name="Takatani N."/>
            <person name="Mino S."/>
            <person name="Suda W."/>
            <person name="Oshima K."/>
            <person name="Hattori M."/>
            <person name="Ohkuma M."/>
            <person name="Hosokawa M."/>
            <person name="Miyashita K."/>
            <person name="Thompson F.L."/>
            <person name="Niwa A."/>
            <person name="Sawabe T."/>
            <person name="Sawabe T."/>
        </authorList>
    </citation>
    <scope>NUCLEOTIDE SEQUENCE [LARGE SCALE GENOMIC DNA]</scope>
    <source>
        <strain evidence="1">JCM 19294</strain>
    </source>
</reference>
<organism evidence="1 2">
    <name type="scientific">Nonlabens tegetincola</name>
    <dbReference type="NCBI Taxonomy" id="323273"/>
    <lineage>
        <taxon>Bacteria</taxon>
        <taxon>Pseudomonadati</taxon>
        <taxon>Bacteroidota</taxon>
        <taxon>Flavobacteriia</taxon>
        <taxon>Flavobacteriales</taxon>
        <taxon>Flavobacteriaceae</taxon>
        <taxon>Nonlabens</taxon>
    </lineage>
</organism>
<dbReference type="Proteomes" id="UP000029221">
    <property type="component" value="Unassembled WGS sequence"/>
</dbReference>
<dbReference type="InterPro" id="IPR003741">
    <property type="entry name" value="LUD_dom"/>
</dbReference>
<dbReference type="InterPro" id="IPR037171">
    <property type="entry name" value="NagB/RpiA_transferase-like"/>
</dbReference>
<proteinExistence type="predicted"/>
<evidence type="ECO:0000313" key="2">
    <source>
        <dbReference type="Proteomes" id="UP000029221"/>
    </source>
</evidence>
<keyword evidence="2" id="KW-1185">Reference proteome</keyword>
<dbReference type="InterPro" id="IPR024185">
    <property type="entry name" value="FTHF_cligase-like_sf"/>
</dbReference>
<dbReference type="STRING" id="319236.BST91_01650"/>
<comment type="caution">
    <text evidence="1">The sequence shown here is derived from an EMBL/GenBank/DDBJ whole genome shotgun (WGS) entry which is preliminary data.</text>
</comment>
<dbReference type="eggNOG" id="COG1556">
    <property type="taxonomic scope" value="Bacteria"/>
</dbReference>
<evidence type="ECO:0000313" key="1">
    <source>
        <dbReference type="EMBL" id="GAK97277.1"/>
    </source>
</evidence>
<dbReference type="AlphaFoldDB" id="A0A090Q501"/>
<protein>
    <submittedName>
        <fullName evidence="1">Uncharacterized protein</fullName>
    </submittedName>
</protein>
<name>A0A090Q501_9FLAO</name>